<feature type="domain" description="SF3 helicase" evidence="4">
    <location>
        <begin position="229"/>
        <end position="383"/>
    </location>
</feature>
<dbReference type="SUPFAM" id="SSF52540">
    <property type="entry name" value="P-loop containing nucleoside triphosphate hydrolases"/>
    <property type="match status" value="1"/>
</dbReference>
<keyword evidence="6" id="KW-1185">Reference proteome</keyword>
<dbReference type="PANTHER" id="PTHR35372">
    <property type="entry name" value="ATP BINDING PROTEIN-RELATED"/>
    <property type="match status" value="1"/>
</dbReference>
<dbReference type="InterPro" id="IPR045455">
    <property type="entry name" value="NrS-1_pol-like_helicase"/>
</dbReference>
<evidence type="ECO:0000256" key="1">
    <source>
        <dbReference type="ARBA" id="ARBA00022741"/>
    </source>
</evidence>
<dbReference type="Gene3D" id="3.40.50.300">
    <property type="entry name" value="P-loop containing nucleotide triphosphate hydrolases"/>
    <property type="match status" value="1"/>
</dbReference>
<dbReference type="EMBL" id="FWWZ01000001">
    <property type="protein sequence ID" value="SMC08955.1"/>
    <property type="molecule type" value="Genomic_DNA"/>
</dbReference>
<protein>
    <submittedName>
        <fullName evidence="5">Putative DNA primase/helicase</fullName>
    </submittedName>
</protein>
<reference evidence="6" key="1">
    <citation type="submission" date="2017-04" db="EMBL/GenBank/DDBJ databases">
        <authorList>
            <person name="Varghese N."/>
            <person name="Submissions S."/>
        </authorList>
    </citation>
    <scope>NUCLEOTIDE SEQUENCE [LARGE SCALE GENOMIC DNA]</scope>
    <source>
        <strain evidence="6">DSM 16512</strain>
    </source>
</reference>
<keyword evidence="2" id="KW-0378">Hydrolase</keyword>
<keyword evidence="5" id="KW-0347">Helicase</keyword>
<dbReference type="SMART" id="SM00885">
    <property type="entry name" value="D5_N"/>
    <property type="match status" value="1"/>
</dbReference>
<dbReference type="Pfam" id="PF08706">
    <property type="entry name" value="D5_N"/>
    <property type="match status" value="1"/>
</dbReference>
<name>A0A1W1WRX2_9BACT</name>
<accession>A0A1W1WRX2</accession>
<dbReference type="Pfam" id="PF19263">
    <property type="entry name" value="DUF5906"/>
    <property type="match status" value="1"/>
</dbReference>
<evidence type="ECO:0000313" key="6">
    <source>
        <dbReference type="Proteomes" id="UP000192602"/>
    </source>
</evidence>
<dbReference type="STRING" id="1069081.SAMN05660197_0745"/>
<evidence type="ECO:0000313" key="5">
    <source>
        <dbReference type="EMBL" id="SMC08955.1"/>
    </source>
</evidence>
<dbReference type="GO" id="GO:0004386">
    <property type="term" value="F:helicase activity"/>
    <property type="evidence" value="ECO:0007669"/>
    <property type="project" value="UniProtKB-KW"/>
</dbReference>
<dbReference type="RefSeq" id="WP_084275209.1">
    <property type="nucleotide sequence ID" value="NZ_AP026671.1"/>
</dbReference>
<dbReference type="InterPro" id="IPR006500">
    <property type="entry name" value="Helicase_put_C_phage/plasmid"/>
</dbReference>
<dbReference type="InterPro" id="IPR014015">
    <property type="entry name" value="Helicase_SF3_DNA-vir"/>
</dbReference>
<proteinExistence type="predicted"/>
<dbReference type="NCBIfam" id="TIGR01613">
    <property type="entry name" value="primase_Cterm"/>
    <property type="match status" value="1"/>
</dbReference>
<organism evidence="5 6">
    <name type="scientific">Nitratiruptor tergarcus DSM 16512</name>
    <dbReference type="NCBI Taxonomy" id="1069081"/>
    <lineage>
        <taxon>Bacteria</taxon>
        <taxon>Pseudomonadati</taxon>
        <taxon>Campylobacterota</taxon>
        <taxon>Epsilonproteobacteria</taxon>
        <taxon>Nautiliales</taxon>
        <taxon>Nitratiruptoraceae</taxon>
        <taxon>Nitratiruptor</taxon>
    </lineage>
</organism>
<dbReference type="InterPro" id="IPR051620">
    <property type="entry name" value="ORF904-like_C"/>
</dbReference>
<evidence type="ECO:0000256" key="3">
    <source>
        <dbReference type="ARBA" id="ARBA00022840"/>
    </source>
</evidence>
<dbReference type="PANTHER" id="PTHR35372:SF2">
    <property type="entry name" value="SF3 HELICASE DOMAIN-CONTAINING PROTEIN"/>
    <property type="match status" value="1"/>
</dbReference>
<evidence type="ECO:0000256" key="2">
    <source>
        <dbReference type="ARBA" id="ARBA00022801"/>
    </source>
</evidence>
<dbReference type="GO" id="GO:0016787">
    <property type="term" value="F:hydrolase activity"/>
    <property type="evidence" value="ECO:0007669"/>
    <property type="project" value="UniProtKB-KW"/>
</dbReference>
<dbReference type="InterPro" id="IPR014818">
    <property type="entry name" value="Phage/plasmid_primase_P4_C"/>
</dbReference>
<dbReference type="OrthoDB" id="5319763at2"/>
<dbReference type="GO" id="GO:0005524">
    <property type="term" value="F:ATP binding"/>
    <property type="evidence" value="ECO:0007669"/>
    <property type="project" value="UniProtKB-KW"/>
</dbReference>
<sequence length="500" mass="58648">MSLRLKEAIKKAQSLEDCASDVPVGKSSKTIDKSIPHKNQNIIKKELIEKLLSDIEKIDINELCKKYGWIPTYDKDGNEKPPLQKHIKVAIIKHLIDISKRKDWKIAKDGDYIYIYNGQYWVPFIKDDIIYFLEQFAIKAGVSIIDAADEQFLEKLYKQLQKESYFNNKNLTNKNLINLQNGTFDITKLQLKGFDYQDFLTYQLPYPYKEGATNTLWEKFLDEVLPDKETRRTLQEVLGSIFIKDIKLEYIFFLYGKGQNGKSVVMEILTALLGKENISNFSLDQLMEEHNRAMIKDKLVNFGSETDLKKINPNIFKALASNEPIQARLKYGNSFMMEDYAKLIFNVNKFQFNDIEHTEGFFRRFLIIPFDVKIPDEKVDRKLHLKIINAGMEGVLNWIIEGATRVIENEDIFISDKCKIARDKFFKEIDNVRQFIEDNGYQPSIYNRMKASELYGEYRNYCAQNNFKSVSSRTFKERLQAIGIEWKKFSDTNYYLIEKK</sequence>
<dbReference type="AlphaFoldDB" id="A0A1W1WRX2"/>
<evidence type="ECO:0000259" key="4">
    <source>
        <dbReference type="PROSITE" id="PS51206"/>
    </source>
</evidence>
<keyword evidence="3" id="KW-0067">ATP-binding</keyword>
<dbReference type="InterPro" id="IPR027417">
    <property type="entry name" value="P-loop_NTPase"/>
</dbReference>
<keyword evidence="1" id="KW-0547">Nucleotide-binding</keyword>
<gene>
    <name evidence="5" type="ORF">SAMN05660197_0745</name>
</gene>
<dbReference type="PROSITE" id="PS51206">
    <property type="entry name" value="SF3_HELICASE_1"/>
    <property type="match status" value="1"/>
</dbReference>
<dbReference type="Proteomes" id="UP000192602">
    <property type="component" value="Unassembled WGS sequence"/>
</dbReference>